<dbReference type="EMBL" id="CAXAMN010004180">
    <property type="protein sequence ID" value="CAK9008117.1"/>
    <property type="molecule type" value="Genomic_DNA"/>
</dbReference>
<evidence type="ECO:0008006" key="5">
    <source>
        <dbReference type="Google" id="ProtNLM"/>
    </source>
</evidence>
<dbReference type="CDD" id="cd09620">
    <property type="entry name" value="CBM9_like_3"/>
    <property type="match status" value="1"/>
</dbReference>
<dbReference type="PANTHER" id="PTHR35532">
    <property type="entry name" value="SIMILAR TO POLYHYDROXYALKANOATE DEPOLYMERASE"/>
    <property type="match status" value="1"/>
</dbReference>
<dbReference type="EMBL" id="CAXAMN010004169">
    <property type="protein sequence ID" value="CAK9008072.1"/>
    <property type="molecule type" value="Genomic_DNA"/>
</dbReference>
<feature type="signal peptide" evidence="1">
    <location>
        <begin position="1"/>
        <end position="16"/>
    </location>
</feature>
<feature type="chain" id="PRO_5045029132" description="Carbohydrate-binding domain-containing protein" evidence="1">
    <location>
        <begin position="17"/>
        <end position="400"/>
    </location>
</feature>
<keyword evidence="4" id="KW-1185">Reference proteome</keyword>
<reference evidence="2 4" key="1">
    <citation type="submission" date="2024-02" db="EMBL/GenBank/DDBJ databases">
        <authorList>
            <person name="Chen Y."/>
            <person name="Shah S."/>
            <person name="Dougan E. K."/>
            <person name="Thang M."/>
            <person name="Chan C."/>
        </authorList>
    </citation>
    <scope>NUCLEOTIDE SEQUENCE [LARGE SCALE GENOMIC DNA]</scope>
</reference>
<dbReference type="SUPFAM" id="SSF49344">
    <property type="entry name" value="CBD9-like"/>
    <property type="match status" value="1"/>
</dbReference>
<comment type="caution">
    <text evidence="2">The sequence shown here is derived from an EMBL/GenBank/DDBJ whole genome shotgun (WGS) entry which is preliminary data.</text>
</comment>
<protein>
    <recommendedName>
        <fullName evidence="5">Carbohydrate-binding domain-containing protein</fullName>
    </recommendedName>
</protein>
<evidence type="ECO:0000313" key="3">
    <source>
        <dbReference type="EMBL" id="CAK9008117.1"/>
    </source>
</evidence>
<gene>
    <name evidence="2" type="ORF">CCMP2556_LOCUS9109</name>
    <name evidence="3" type="ORF">CCMP2556_LOCUS9126</name>
</gene>
<evidence type="ECO:0000313" key="4">
    <source>
        <dbReference type="Proteomes" id="UP001642484"/>
    </source>
</evidence>
<sequence>MAKWFWAGALSIVVVASLVAPTRWRTPLAALAAACALALAWRPRTKAAVQQERYPKQYVARRGTVAPIDGDLEKAVWRLAPWSEPFSEIRGPDAPKGTQPRPEEATRVKMLWDDEYLYIAAVMDVDAGNELVALFKERNSPIFHTDSDFEVFLDPAGCCHGYKELEINALNTVWNLLLDRPYSDGGGEYSGRIAQKGEPRWWDVEKQKTAVKVTKGQIGFAPSKAQWCVEVALRHSESLSQAPQRGAEPSVGSFWRINFSRVEKQGNVNWVWSPQVVWSPAERRYVGQVNMHLPDAWGYVVFADEAGKLHDGSSGEDFRDPGFPARHTAACLYYACRAFREATGRFPALQELRARQMLPDLRDATVQLRSRTDGYVAEVRVGGQRVQVNHLRLMSVLSSA</sequence>
<dbReference type="Proteomes" id="UP001642484">
    <property type="component" value="Unassembled WGS sequence"/>
</dbReference>
<organism evidence="2 4">
    <name type="scientific">Durusdinium trenchii</name>
    <dbReference type="NCBI Taxonomy" id="1381693"/>
    <lineage>
        <taxon>Eukaryota</taxon>
        <taxon>Sar</taxon>
        <taxon>Alveolata</taxon>
        <taxon>Dinophyceae</taxon>
        <taxon>Suessiales</taxon>
        <taxon>Symbiodiniaceae</taxon>
        <taxon>Durusdinium</taxon>
    </lineage>
</organism>
<name>A0ABP0J163_9DINO</name>
<keyword evidence="1" id="KW-0732">Signal</keyword>
<proteinExistence type="predicted"/>
<evidence type="ECO:0000313" key="2">
    <source>
        <dbReference type="EMBL" id="CAK9008072.1"/>
    </source>
</evidence>
<accession>A0ABP0J163</accession>
<dbReference type="PANTHER" id="PTHR35532:SF5">
    <property type="entry name" value="CARBOHYDRATE-BINDING DOMAIN-CONTAINING PROTEIN"/>
    <property type="match status" value="1"/>
</dbReference>
<evidence type="ECO:0000256" key="1">
    <source>
        <dbReference type="SAM" id="SignalP"/>
    </source>
</evidence>
<dbReference type="Gene3D" id="2.60.40.1190">
    <property type="match status" value="1"/>
</dbReference>